<dbReference type="GO" id="GO:0016491">
    <property type="term" value="F:oxidoreductase activity"/>
    <property type="evidence" value="ECO:0007669"/>
    <property type="project" value="InterPro"/>
</dbReference>
<dbReference type="Proteomes" id="UP000199501">
    <property type="component" value="Unassembled WGS sequence"/>
</dbReference>
<dbReference type="InterPro" id="IPR012348">
    <property type="entry name" value="RNR-like"/>
</dbReference>
<dbReference type="Gene3D" id="1.10.620.20">
    <property type="entry name" value="Ribonucleotide Reductase, subunit A"/>
    <property type="match status" value="1"/>
</dbReference>
<dbReference type="RefSeq" id="WP_091449014.1">
    <property type="nucleotide sequence ID" value="NZ_FMZZ01000002.1"/>
</dbReference>
<dbReference type="OrthoDB" id="5122030at2"/>
<dbReference type="AlphaFoldDB" id="A0A1G6LVF5"/>
<keyword evidence="2" id="KW-1185">Reference proteome</keyword>
<dbReference type="STRING" id="1271860.SAMN05216174_102241"/>
<protein>
    <recommendedName>
        <fullName evidence="3">Ferritin-like domain-containing protein</fullName>
    </recommendedName>
</protein>
<reference evidence="2" key="1">
    <citation type="submission" date="2016-10" db="EMBL/GenBank/DDBJ databases">
        <authorList>
            <person name="Varghese N."/>
            <person name="Submissions S."/>
        </authorList>
    </citation>
    <scope>NUCLEOTIDE SEQUENCE [LARGE SCALE GENOMIC DNA]</scope>
    <source>
        <strain evidence="2">IBRC-M 10403</strain>
    </source>
</reference>
<proteinExistence type="predicted"/>
<evidence type="ECO:0008006" key="3">
    <source>
        <dbReference type="Google" id="ProtNLM"/>
    </source>
</evidence>
<sequence>MTYVEWLREFTEEAERRAGRSEPDWAVRVRMHPDVVRSVQRFQVGEDGDGRNLIGKAEGAGDAAYAAAVRLFVQEEREHARMLGELLRAAGASTIATHWSDVVFIWLRRGLGLRLELMVLAIAEVVALVYYRVLRDGAGDALTSEVAGRILADERRHVPFHRDRLRAAPVSRAARVVWWWLFLGAVLVVVGDHGRALRVLGVSRRAFVAEAVREFAVASDLRVRDLGG</sequence>
<accession>A0A1G6LVF5</accession>
<gene>
    <name evidence="1" type="ORF">SAMN05216174_102241</name>
</gene>
<organism evidence="1 2">
    <name type="scientific">Actinokineospora iranica</name>
    <dbReference type="NCBI Taxonomy" id="1271860"/>
    <lineage>
        <taxon>Bacteria</taxon>
        <taxon>Bacillati</taxon>
        <taxon>Actinomycetota</taxon>
        <taxon>Actinomycetes</taxon>
        <taxon>Pseudonocardiales</taxon>
        <taxon>Pseudonocardiaceae</taxon>
        <taxon>Actinokineospora</taxon>
    </lineage>
</organism>
<dbReference type="EMBL" id="FMZZ01000002">
    <property type="protein sequence ID" value="SDC46725.1"/>
    <property type="molecule type" value="Genomic_DNA"/>
</dbReference>
<evidence type="ECO:0000313" key="1">
    <source>
        <dbReference type="EMBL" id="SDC46725.1"/>
    </source>
</evidence>
<evidence type="ECO:0000313" key="2">
    <source>
        <dbReference type="Proteomes" id="UP000199501"/>
    </source>
</evidence>
<name>A0A1G6LVF5_9PSEU</name>
<dbReference type="SUPFAM" id="SSF47240">
    <property type="entry name" value="Ferritin-like"/>
    <property type="match status" value="1"/>
</dbReference>
<dbReference type="InterPro" id="IPR009078">
    <property type="entry name" value="Ferritin-like_SF"/>
</dbReference>
<dbReference type="CDD" id="cd00657">
    <property type="entry name" value="Ferritin_like"/>
    <property type="match status" value="1"/>
</dbReference>